<dbReference type="EMBL" id="JAAXPO010000006">
    <property type="protein sequence ID" value="NKZ18724.1"/>
    <property type="molecule type" value="Genomic_DNA"/>
</dbReference>
<reference evidence="9 10" key="1">
    <citation type="submission" date="2020-04" db="EMBL/GenBank/DDBJ databases">
        <title>MicrobeNet Type strains.</title>
        <authorList>
            <person name="Nicholson A.C."/>
        </authorList>
    </citation>
    <scope>NUCLEOTIDE SEQUENCE [LARGE SCALE GENOMIC DNA]</scope>
    <source>
        <strain evidence="9 10">CCUG 54536</strain>
    </source>
</reference>
<protein>
    <recommendedName>
        <fullName evidence="8">Methylenetetrahydrofolate reductase</fullName>
    </recommendedName>
</protein>
<evidence type="ECO:0000256" key="4">
    <source>
        <dbReference type="ARBA" id="ARBA00022630"/>
    </source>
</evidence>
<sequence>MTKIDTIYHTKTGPVLSFEIYPPHPTRRRALYAALANLEPKKAGVDFISVTYGAGGQNNQLQTHDIAETIQNDWGIPVLHHLTGINQTPNRLQQLLEKISTTGIENILAVRGDVSELSQGTHDFPFAKDLIQAISKTQQFCVGAAIYPEGHVDNPATGINIEGVKSKMHAGTKFLISQLFFDNQAFYRMQETLSSQRIHLPVSAGIAPIISPQHVEKLTYLTGSSLPAQLTKLIHKYQHDPAGFRQAGMTYALKQVYDLIDHGVDGIHIYAMNQQDVLTTMIPKINQYIQNKKTDGLSPKENKHA</sequence>
<evidence type="ECO:0000256" key="6">
    <source>
        <dbReference type="ARBA" id="ARBA00023002"/>
    </source>
</evidence>
<keyword evidence="6 8" id="KW-0560">Oxidoreductase</keyword>
<dbReference type="GO" id="GO:0035999">
    <property type="term" value="P:tetrahydrofolate interconversion"/>
    <property type="evidence" value="ECO:0007669"/>
    <property type="project" value="UniProtKB-UniPathway"/>
</dbReference>
<dbReference type="Proteomes" id="UP000590460">
    <property type="component" value="Unassembled WGS sequence"/>
</dbReference>
<dbReference type="PANTHER" id="PTHR45754:SF3">
    <property type="entry name" value="METHYLENETETRAHYDROFOLATE REDUCTASE (NADPH)"/>
    <property type="match status" value="1"/>
</dbReference>
<dbReference type="PANTHER" id="PTHR45754">
    <property type="entry name" value="METHYLENETETRAHYDROFOLATE REDUCTASE"/>
    <property type="match status" value="1"/>
</dbReference>
<dbReference type="GO" id="GO:0106312">
    <property type="term" value="F:methylenetetrahydrofolate reductase (NADH) activity"/>
    <property type="evidence" value="ECO:0007669"/>
    <property type="project" value="UniProtKB-EC"/>
</dbReference>
<dbReference type="UniPathway" id="UPA00193"/>
<dbReference type="InterPro" id="IPR029041">
    <property type="entry name" value="FAD-linked_oxidoreductase-like"/>
</dbReference>
<evidence type="ECO:0000256" key="8">
    <source>
        <dbReference type="RuleBase" id="RU003862"/>
    </source>
</evidence>
<comment type="caution">
    <text evidence="9">The sequence shown here is derived from an EMBL/GenBank/DDBJ whole genome shotgun (WGS) entry which is preliminary data.</text>
</comment>
<evidence type="ECO:0000256" key="3">
    <source>
        <dbReference type="ARBA" id="ARBA00006743"/>
    </source>
</evidence>
<keyword evidence="4 8" id="KW-0285">Flavoprotein</keyword>
<comment type="catalytic activity">
    <reaction evidence="7">
        <text>(6S)-5-methyl-5,6,7,8-tetrahydrofolate + NAD(+) = (6R)-5,10-methylene-5,6,7,8-tetrahydrofolate + NADH + H(+)</text>
        <dbReference type="Rhea" id="RHEA:19821"/>
        <dbReference type="ChEBI" id="CHEBI:15378"/>
        <dbReference type="ChEBI" id="CHEBI:15636"/>
        <dbReference type="ChEBI" id="CHEBI:18608"/>
        <dbReference type="ChEBI" id="CHEBI:57540"/>
        <dbReference type="ChEBI" id="CHEBI:57945"/>
        <dbReference type="EC" id="1.5.1.54"/>
    </reaction>
    <physiologicalReaction direction="right-to-left" evidence="7">
        <dbReference type="Rhea" id="RHEA:19823"/>
    </physiologicalReaction>
</comment>
<dbReference type="AlphaFoldDB" id="A0A846ZF31"/>
<dbReference type="Gene3D" id="3.20.20.220">
    <property type="match status" value="1"/>
</dbReference>
<organism evidence="9 10">
    <name type="scientific">Leuconostoc holzapfelii</name>
    <dbReference type="NCBI Taxonomy" id="434464"/>
    <lineage>
        <taxon>Bacteria</taxon>
        <taxon>Bacillati</taxon>
        <taxon>Bacillota</taxon>
        <taxon>Bacilli</taxon>
        <taxon>Lactobacillales</taxon>
        <taxon>Lactobacillaceae</taxon>
        <taxon>Leuconostoc</taxon>
    </lineage>
</organism>
<comment type="cofactor">
    <cofactor evidence="1 8">
        <name>FAD</name>
        <dbReference type="ChEBI" id="CHEBI:57692"/>
    </cofactor>
</comment>
<dbReference type="GO" id="GO:0009086">
    <property type="term" value="P:methionine biosynthetic process"/>
    <property type="evidence" value="ECO:0007669"/>
    <property type="project" value="TreeGrafter"/>
</dbReference>
<evidence type="ECO:0000256" key="7">
    <source>
        <dbReference type="ARBA" id="ARBA00048628"/>
    </source>
</evidence>
<accession>A0A846ZF31</accession>
<evidence type="ECO:0000313" key="10">
    <source>
        <dbReference type="Proteomes" id="UP000590460"/>
    </source>
</evidence>
<evidence type="ECO:0000313" key="9">
    <source>
        <dbReference type="EMBL" id="NKZ18724.1"/>
    </source>
</evidence>
<gene>
    <name evidence="9" type="ORF">HF966_05990</name>
</gene>
<dbReference type="Pfam" id="PF02219">
    <property type="entry name" value="MTHFR"/>
    <property type="match status" value="1"/>
</dbReference>
<dbReference type="GO" id="GO:0071949">
    <property type="term" value="F:FAD binding"/>
    <property type="evidence" value="ECO:0007669"/>
    <property type="project" value="TreeGrafter"/>
</dbReference>
<proteinExistence type="inferred from homology"/>
<keyword evidence="5 8" id="KW-0274">FAD</keyword>
<dbReference type="GO" id="GO:0005829">
    <property type="term" value="C:cytosol"/>
    <property type="evidence" value="ECO:0007669"/>
    <property type="project" value="TreeGrafter"/>
</dbReference>
<dbReference type="SUPFAM" id="SSF51730">
    <property type="entry name" value="FAD-linked oxidoreductase"/>
    <property type="match status" value="1"/>
</dbReference>
<dbReference type="InterPro" id="IPR003171">
    <property type="entry name" value="Mehydrof_redctse-like"/>
</dbReference>
<name>A0A846ZF31_9LACO</name>
<evidence type="ECO:0000256" key="5">
    <source>
        <dbReference type="ARBA" id="ARBA00022827"/>
    </source>
</evidence>
<dbReference type="RefSeq" id="WP_168677112.1">
    <property type="nucleotide sequence ID" value="NZ_BPKV01000006.1"/>
</dbReference>
<comment type="similarity">
    <text evidence="3 8">Belongs to the methylenetetrahydrofolate reductase family.</text>
</comment>
<evidence type="ECO:0000256" key="2">
    <source>
        <dbReference type="ARBA" id="ARBA00004777"/>
    </source>
</evidence>
<evidence type="ECO:0000256" key="1">
    <source>
        <dbReference type="ARBA" id="ARBA00001974"/>
    </source>
</evidence>
<dbReference type="CDD" id="cd00537">
    <property type="entry name" value="MTHFR"/>
    <property type="match status" value="1"/>
</dbReference>
<comment type="pathway">
    <text evidence="2 8">One-carbon metabolism; tetrahydrofolate interconversion.</text>
</comment>